<dbReference type="Proteomes" id="UP000001366">
    <property type="component" value="Chromosome"/>
</dbReference>
<evidence type="ECO:0000256" key="1">
    <source>
        <dbReference type="ARBA" id="ARBA00023002"/>
    </source>
</evidence>
<keyword evidence="1" id="KW-0560">Oxidoreductase</keyword>
<dbReference type="SUPFAM" id="SSF56770">
    <property type="entry name" value="HydA/Nqo6-like"/>
    <property type="match status" value="1"/>
</dbReference>
<protein>
    <submittedName>
        <fullName evidence="3">Putative [NiFe] hydrogenase, delta subunit</fullName>
    </submittedName>
</protein>
<dbReference type="InterPro" id="IPR006137">
    <property type="entry name" value="NADH_UbQ_OxRdtase-like_20kDa"/>
</dbReference>
<dbReference type="RefSeq" id="WP_012675806.1">
    <property type="nucleotide sequence ID" value="NC_012440.1"/>
</dbReference>
<gene>
    <name evidence="3" type="ordered locus">PERMA_0692</name>
</gene>
<dbReference type="Gene3D" id="3.40.50.700">
    <property type="entry name" value="NADH:ubiquinone oxidoreductase-like, 20kDa subunit"/>
    <property type="match status" value="1"/>
</dbReference>
<dbReference type="GO" id="GO:0051536">
    <property type="term" value="F:iron-sulfur cluster binding"/>
    <property type="evidence" value="ECO:0007669"/>
    <property type="project" value="InterPro"/>
</dbReference>
<dbReference type="EMBL" id="CP001230">
    <property type="protein sequence ID" value="ACO03567.1"/>
    <property type="molecule type" value="Genomic_DNA"/>
</dbReference>
<dbReference type="InterPro" id="IPR051349">
    <property type="entry name" value="Hydrogenase_assoc-protein"/>
</dbReference>
<dbReference type="HOGENOM" id="CLU_053270_0_0_0"/>
<dbReference type="Pfam" id="PF01058">
    <property type="entry name" value="Oxidored_q6"/>
    <property type="match status" value="1"/>
</dbReference>
<name>C0QP84_PERMH</name>
<dbReference type="PANTHER" id="PTHR42845:SF3">
    <property type="entry name" value="CYTOSOLIC NIFE-HYDROGENASE, DELTA SUBUNIT"/>
    <property type="match status" value="1"/>
</dbReference>
<accession>C0QP84</accession>
<dbReference type="InterPro" id="IPR037024">
    <property type="entry name" value="NiFe_Hase_small_N_sf"/>
</dbReference>
<feature type="domain" description="NADH:ubiquinone oxidoreductase-like 20kDa subunit" evidence="2">
    <location>
        <begin position="12"/>
        <end position="148"/>
    </location>
</feature>
<proteinExistence type="predicted"/>
<dbReference type="KEGG" id="pmx:PERMA_0692"/>
<dbReference type="PANTHER" id="PTHR42845">
    <property type="entry name" value="COENZYME F420-REDUCING HYDROGENASE, GAMMA SUBUNIT"/>
    <property type="match status" value="1"/>
</dbReference>
<dbReference type="STRING" id="123214.PERMA_0692"/>
<evidence type="ECO:0000313" key="3">
    <source>
        <dbReference type="EMBL" id="ACO03567.1"/>
    </source>
</evidence>
<organism evidence="3 4">
    <name type="scientific">Persephonella marina (strain DSM 14350 / EX-H1)</name>
    <dbReference type="NCBI Taxonomy" id="123214"/>
    <lineage>
        <taxon>Bacteria</taxon>
        <taxon>Pseudomonadati</taxon>
        <taxon>Aquificota</taxon>
        <taxon>Aquificia</taxon>
        <taxon>Aquificales</taxon>
        <taxon>Hydrogenothermaceae</taxon>
        <taxon>Persephonella</taxon>
    </lineage>
</organism>
<evidence type="ECO:0000313" key="4">
    <source>
        <dbReference type="Proteomes" id="UP000001366"/>
    </source>
</evidence>
<dbReference type="eggNOG" id="COG1941">
    <property type="taxonomic scope" value="Bacteria"/>
</dbReference>
<evidence type="ECO:0000259" key="2">
    <source>
        <dbReference type="Pfam" id="PF01058"/>
    </source>
</evidence>
<dbReference type="OrthoDB" id="9787729at2"/>
<reference evidence="3 4" key="1">
    <citation type="journal article" date="2009" name="J. Bacteriol.">
        <title>Complete and draft genome sequences of six members of the Aquificales.</title>
        <authorList>
            <person name="Reysenbach A.L."/>
            <person name="Hamamura N."/>
            <person name="Podar M."/>
            <person name="Griffiths E."/>
            <person name="Ferreira S."/>
            <person name="Hochstein R."/>
            <person name="Heidelberg J."/>
            <person name="Johnson J."/>
            <person name="Mead D."/>
            <person name="Pohorille A."/>
            <person name="Sarmiento M."/>
            <person name="Schweighofer K."/>
            <person name="Seshadri R."/>
            <person name="Voytek M.A."/>
        </authorList>
    </citation>
    <scope>NUCLEOTIDE SEQUENCE [LARGE SCALE GENOMIC DNA]</scope>
    <source>
        <strain evidence="4">DSM 14350 / EX-H1</strain>
    </source>
</reference>
<dbReference type="GO" id="GO:0016491">
    <property type="term" value="F:oxidoreductase activity"/>
    <property type="evidence" value="ECO:0007669"/>
    <property type="project" value="UniProtKB-KW"/>
</dbReference>
<sequence>MIEVGIFKFASCDGCQISFFDISEMLSHLEEKVRIKYFIEGQDRNEFERFDISFIEGSVSTPEQEEKVKKIRDVSEYVVTIGACSSSGGIQSVRNFSDYKDIVCSVYPKPEMIKSLERSRPVSDYIDVDFEIRGCPINKEALLEVIYSVILGKKPYNPEYPVCMECKRKGNPCVIIFGKPCLGSITSAGCGAVCPSYNRGCYGCFGPVKNPQIETLKEVFQFLSLDQKEFYESILMGFNAYHPYIREKI</sequence>
<dbReference type="PaxDb" id="123214-PERMA_0692"/>
<dbReference type="AlphaFoldDB" id="C0QP84"/>
<keyword evidence="4" id="KW-1185">Reference proteome</keyword>